<dbReference type="FunFam" id="3.40.50.300:FF:000522">
    <property type="entry name" value="Gluconokinase"/>
    <property type="match status" value="1"/>
</dbReference>
<dbReference type="SUPFAM" id="SSF52540">
    <property type="entry name" value="P-loop containing nucleoside triphosphate hydrolases"/>
    <property type="match status" value="1"/>
</dbReference>
<comment type="similarity">
    <text evidence="2 10">Belongs to the gluconokinase GntK/GntV family.</text>
</comment>
<proteinExistence type="inferred from homology"/>
<reference evidence="11 12" key="1">
    <citation type="submission" date="2018-05" db="EMBL/GenBank/DDBJ databases">
        <title>Reference genomes for bee gut microbiota database.</title>
        <authorList>
            <person name="Ellegaard K.M."/>
        </authorList>
    </citation>
    <scope>NUCLEOTIDE SEQUENCE [LARGE SCALE GENOMIC DNA]</scope>
    <source>
        <strain evidence="11 12">ESL0199</strain>
    </source>
</reference>
<dbReference type="PANTHER" id="PTHR43442:SF3">
    <property type="entry name" value="GLUCONOKINASE-RELATED"/>
    <property type="match status" value="1"/>
</dbReference>
<dbReference type="PANTHER" id="PTHR43442">
    <property type="entry name" value="GLUCONOKINASE-RELATED"/>
    <property type="match status" value="1"/>
</dbReference>
<dbReference type="EC" id="2.7.1.12" evidence="3 10"/>
<dbReference type="CDD" id="cd02021">
    <property type="entry name" value="GntK"/>
    <property type="match status" value="1"/>
</dbReference>
<comment type="caution">
    <text evidence="11">The sequence shown here is derived from an EMBL/GenBank/DDBJ whole genome shotgun (WGS) entry which is preliminary data.</text>
</comment>
<evidence type="ECO:0000256" key="3">
    <source>
        <dbReference type="ARBA" id="ARBA00012054"/>
    </source>
</evidence>
<evidence type="ECO:0000256" key="7">
    <source>
        <dbReference type="ARBA" id="ARBA00022840"/>
    </source>
</evidence>
<dbReference type="GO" id="GO:0046316">
    <property type="term" value="F:gluconokinase activity"/>
    <property type="evidence" value="ECO:0007669"/>
    <property type="project" value="UniProtKB-EC"/>
</dbReference>
<gene>
    <name evidence="11" type="ORF">DKK74_05130</name>
</gene>
<dbReference type="AlphaFoldDB" id="A0A318MI82"/>
<dbReference type="EMBL" id="QGLK01000004">
    <property type="protein sequence ID" value="PXY88032.1"/>
    <property type="molecule type" value="Genomic_DNA"/>
</dbReference>
<dbReference type="InterPro" id="IPR027417">
    <property type="entry name" value="P-loop_NTPase"/>
</dbReference>
<evidence type="ECO:0000256" key="5">
    <source>
        <dbReference type="ARBA" id="ARBA00022741"/>
    </source>
</evidence>
<evidence type="ECO:0000313" key="12">
    <source>
        <dbReference type="Proteomes" id="UP000248128"/>
    </source>
</evidence>
<accession>A0A318MI82</accession>
<dbReference type="Gene3D" id="3.40.50.300">
    <property type="entry name" value="P-loop containing nucleotide triphosphate hydrolases"/>
    <property type="match status" value="1"/>
</dbReference>
<dbReference type="InterPro" id="IPR031322">
    <property type="entry name" value="Shikimate/glucono_kinase"/>
</dbReference>
<dbReference type="NCBIfam" id="TIGR01313">
    <property type="entry name" value="therm_gnt_kin"/>
    <property type="match status" value="1"/>
</dbReference>
<comment type="catalytic activity">
    <reaction evidence="9 10">
        <text>D-gluconate + ATP = 6-phospho-D-gluconate + ADP + H(+)</text>
        <dbReference type="Rhea" id="RHEA:19433"/>
        <dbReference type="ChEBI" id="CHEBI:15378"/>
        <dbReference type="ChEBI" id="CHEBI:18391"/>
        <dbReference type="ChEBI" id="CHEBI:30616"/>
        <dbReference type="ChEBI" id="CHEBI:58759"/>
        <dbReference type="ChEBI" id="CHEBI:456216"/>
        <dbReference type="EC" id="2.7.1.12"/>
    </reaction>
</comment>
<keyword evidence="5 10" id="KW-0547">Nucleotide-binding</keyword>
<evidence type="ECO:0000256" key="6">
    <source>
        <dbReference type="ARBA" id="ARBA00022777"/>
    </source>
</evidence>
<evidence type="ECO:0000256" key="8">
    <source>
        <dbReference type="ARBA" id="ARBA00023064"/>
    </source>
</evidence>
<keyword evidence="4 10" id="KW-0808">Transferase</keyword>
<comment type="pathway">
    <text evidence="1">Carbohydrate acid metabolism.</text>
</comment>
<evidence type="ECO:0000256" key="10">
    <source>
        <dbReference type="RuleBase" id="RU363066"/>
    </source>
</evidence>
<keyword evidence="6 10" id="KW-0418">Kinase</keyword>
<dbReference type="GO" id="GO:0019521">
    <property type="term" value="P:D-gluconate metabolic process"/>
    <property type="evidence" value="ECO:0007669"/>
    <property type="project" value="UniProtKB-KW"/>
</dbReference>
<dbReference type="InterPro" id="IPR006001">
    <property type="entry name" value="Therm_gnt_kin"/>
</dbReference>
<protein>
    <recommendedName>
        <fullName evidence="3 10">Gluconokinase</fullName>
        <ecNumber evidence="3 10">2.7.1.12</ecNumber>
    </recommendedName>
</protein>
<dbReference type="RefSeq" id="WP_110413100.1">
    <property type="nucleotide sequence ID" value="NZ_QGLK01000004.1"/>
</dbReference>
<dbReference type="OrthoDB" id="9795716at2"/>
<evidence type="ECO:0000256" key="4">
    <source>
        <dbReference type="ARBA" id="ARBA00022679"/>
    </source>
</evidence>
<dbReference type="GO" id="GO:0005524">
    <property type="term" value="F:ATP binding"/>
    <property type="evidence" value="ECO:0007669"/>
    <property type="project" value="UniProtKB-KW"/>
</dbReference>
<sequence length="179" mass="19716">MVVHVVIMGVAGCGKTTTGEAVSNRLGFVMAEGDDFHSQANIEKMSRGIPLTDEDRWPWLRAINRWMIRCDTQGKSTVVSCSALKRAYRDILRNDVPVLFVHLSGSSQLIADRLAKRTGHYMPASLLPSQFADLEALEADETGSTVSIDGTADEVADHVVDVIDEYRRVSEGTDADRKH</sequence>
<name>A0A318MI82_9BIFI</name>
<evidence type="ECO:0000256" key="9">
    <source>
        <dbReference type="ARBA" id="ARBA00048090"/>
    </source>
</evidence>
<evidence type="ECO:0000256" key="1">
    <source>
        <dbReference type="ARBA" id="ARBA00004761"/>
    </source>
</evidence>
<dbReference type="Proteomes" id="UP000248128">
    <property type="component" value="Unassembled WGS sequence"/>
</dbReference>
<evidence type="ECO:0000313" key="11">
    <source>
        <dbReference type="EMBL" id="PXY88032.1"/>
    </source>
</evidence>
<evidence type="ECO:0000256" key="2">
    <source>
        <dbReference type="ARBA" id="ARBA00008420"/>
    </source>
</evidence>
<organism evidence="11 12">
    <name type="scientific">Bifidobacterium asteroides</name>
    <dbReference type="NCBI Taxonomy" id="1684"/>
    <lineage>
        <taxon>Bacteria</taxon>
        <taxon>Bacillati</taxon>
        <taxon>Actinomycetota</taxon>
        <taxon>Actinomycetes</taxon>
        <taxon>Bifidobacteriales</taxon>
        <taxon>Bifidobacteriaceae</taxon>
        <taxon>Bifidobacterium</taxon>
    </lineage>
</organism>
<keyword evidence="8" id="KW-0311">Gluconate utilization</keyword>
<dbReference type="GO" id="GO:0005737">
    <property type="term" value="C:cytoplasm"/>
    <property type="evidence" value="ECO:0007669"/>
    <property type="project" value="TreeGrafter"/>
</dbReference>
<keyword evidence="7 10" id="KW-0067">ATP-binding</keyword>
<dbReference type="Pfam" id="PF01202">
    <property type="entry name" value="SKI"/>
    <property type="match status" value="1"/>
</dbReference>